<dbReference type="EMBL" id="CAFZ01000042">
    <property type="protein sequence ID" value="CCA68910.1"/>
    <property type="molecule type" value="Genomic_DNA"/>
</dbReference>
<comment type="caution">
    <text evidence="1">The sequence shown here is derived from an EMBL/GenBank/DDBJ whole genome shotgun (WGS) entry which is preliminary data.</text>
</comment>
<organism evidence="1 2">
    <name type="scientific">Serendipita indica (strain DSM 11827)</name>
    <name type="common">Root endophyte fungus</name>
    <name type="synonym">Piriformospora indica</name>
    <dbReference type="NCBI Taxonomy" id="1109443"/>
    <lineage>
        <taxon>Eukaryota</taxon>
        <taxon>Fungi</taxon>
        <taxon>Dikarya</taxon>
        <taxon>Basidiomycota</taxon>
        <taxon>Agaricomycotina</taxon>
        <taxon>Agaricomycetes</taxon>
        <taxon>Sebacinales</taxon>
        <taxon>Serendipitaceae</taxon>
        <taxon>Serendipita</taxon>
    </lineage>
</organism>
<evidence type="ECO:0000313" key="1">
    <source>
        <dbReference type="EMBL" id="CCA68910.1"/>
    </source>
</evidence>
<sequence>MNNTRWPEIGSTTELMRAQNSDLSLVCELMRERARLEQEFVNGLRALVQKHKPRAEGENRQYSKVLIDAFEQEIEVRSGPNPNMPEHIALEEKELSVCSELAQVLYNAHATHDDKYTRLLASTGELKEWWNKQWHQKSPEGMRMPFVELEYRLSVHHQRTSARNLKGWYEVKLPPLVESLHSALEDTKAIMINTINTIIDRASTCSRIYSRALGRASDLLPLNYRASIQGKMDLELVSEALVPVAYYNHFFEGRSLPLHFGTGTLSLTFPAPYSLREPDPQELLQAERSNDFTWVSSEAVTLFEIVQYGPLLPFNSREFQLFKTITGNRKSITNISRRELTAFSKPDSSVWEPLGSPRRKELLKMAIGKVDPRWLTFREDSEDIVAAFIRKWDIENDKPKPKGK</sequence>
<accession>G4TC68</accession>
<dbReference type="AlphaFoldDB" id="G4TC68"/>
<gene>
    <name evidence="1" type="ORF">PIIN_02770</name>
</gene>
<protein>
    <submittedName>
        <fullName evidence="1">Uncharacterized protein</fullName>
    </submittedName>
</protein>
<dbReference type="HOGENOM" id="CLU_065851_0_0_1"/>
<proteinExistence type="predicted"/>
<dbReference type="Proteomes" id="UP000007148">
    <property type="component" value="Unassembled WGS sequence"/>
</dbReference>
<dbReference type="InParanoid" id="G4TC68"/>
<keyword evidence="2" id="KW-1185">Reference proteome</keyword>
<evidence type="ECO:0000313" key="2">
    <source>
        <dbReference type="Proteomes" id="UP000007148"/>
    </source>
</evidence>
<name>G4TC68_SERID</name>
<reference evidence="1 2" key="1">
    <citation type="journal article" date="2011" name="PLoS Pathog.">
        <title>Endophytic Life Strategies Decoded by Genome and Transcriptome Analyses of the Mutualistic Root Symbiont Piriformospora indica.</title>
        <authorList>
            <person name="Zuccaro A."/>
            <person name="Lahrmann U."/>
            <person name="Guldener U."/>
            <person name="Langen G."/>
            <person name="Pfiffi S."/>
            <person name="Biedenkopf D."/>
            <person name="Wong P."/>
            <person name="Samans B."/>
            <person name="Grimm C."/>
            <person name="Basiewicz M."/>
            <person name="Murat C."/>
            <person name="Martin F."/>
            <person name="Kogel K.H."/>
        </authorList>
    </citation>
    <scope>NUCLEOTIDE SEQUENCE [LARGE SCALE GENOMIC DNA]</scope>
    <source>
        <strain evidence="1 2">DSM 11827</strain>
    </source>
</reference>